<feature type="domain" description="Nucleoside phosphorylase" evidence="4">
    <location>
        <begin position="6"/>
        <end position="243"/>
    </location>
</feature>
<proteinExistence type="inferred from homology"/>
<dbReference type="NCBIfam" id="NF005876">
    <property type="entry name" value="PRK07823.1"/>
    <property type="match status" value="1"/>
</dbReference>
<comment type="similarity">
    <text evidence="3">Belongs to the PNP/MTAP phosphorylase family. MTAP subfamily.</text>
</comment>
<keyword evidence="1 3" id="KW-0328">Glycosyltransferase</keyword>
<feature type="binding site" evidence="3">
    <location>
        <position position="185"/>
    </location>
    <ligand>
        <name>phosphate</name>
        <dbReference type="ChEBI" id="CHEBI:43474"/>
    </ligand>
</feature>
<gene>
    <name evidence="5" type="ORF">Mco01_69440</name>
</gene>
<dbReference type="InterPro" id="IPR035994">
    <property type="entry name" value="Nucleoside_phosphorylase_sf"/>
</dbReference>
<feature type="binding site" evidence="3">
    <location>
        <position position="184"/>
    </location>
    <ligand>
        <name>substrate</name>
    </ligand>
</feature>
<evidence type="ECO:0000256" key="2">
    <source>
        <dbReference type="ARBA" id="ARBA00022679"/>
    </source>
</evidence>
<dbReference type="NCBIfam" id="NF006599">
    <property type="entry name" value="PRK09136.1"/>
    <property type="match status" value="1"/>
</dbReference>
<accession>A0ABQ4GAB2</accession>
<evidence type="ECO:0000259" key="4">
    <source>
        <dbReference type="Pfam" id="PF01048"/>
    </source>
</evidence>
<dbReference type="SUPFAM" id="SSF53167">
    <property type="entry name" value="Purine and uridine phosphorylases"/>
    <property type="match status" value="1"/>
</dbReference>
<reference evidence="5 6" key="1">
    <citation type="submission" date="2021-01" db="EMBL/GenBank/DDBJ databases">
        <title>Whole genome shotgun sequence of Microbispora corallina NBRC 16416.</title>
        <authorList>
            <person name="Komaki H."/>
            <person name="Tamura T."/>
        </authorList>
    </citation>
    <scope>NUCLEOTIDE SEQUENCE [LARGE SCALE GENOMIC DNA]</scope>
    <source>
        <strain evidence="5 6">NBRC 16416</strain>
    </source>
</reference>
<comment type="catalytic activity">
    <reaction evidence="3">
        <text>a purine D-ribonucleoside + phosphate = a purine nucleobase + alpha-D-ribose 1-phosphate</text>
        <dbReference type="Rhea" id="RHEA:19805"/>
        <dbReference type="ChEBI" id="CHEBI:26386"/>
        <dbReference type="ChEBI" id="CHEBI:43474"/>
        <dbReference type="ChEBI" id="CHEBI:57720"/>
        <dbReference type="ChEBI" id="CHEBI:142355"/>
        <dbReference type="EC" id="2.4.2.1"/>
    </reaction>
</comment>
<keyword evidence="6" id="KW-1185">Reference proteome</keyword>
<dbReference type="RefSeq" id="WP_204060983.1">
    <property type="nucleotide sequence ID" value="NZ_BAAAGP010000026.1"/>
</dbReference>
<dbReference type="Gene3D" id="3.40.50.1580">
    <property type="entry name" value="Nucleoside phosphorylase domain"/>
    <property type="match status" value="1"/>
</dbReference>
<dbReference type="PANTHER" id="PTHR42679">
    <property type="entry name" value="S-METHYL-5'-THIOADENOSINE PHOSPHORYLASE"/>
    <property type="match status" value="1"/>
</dbReference>
<dbReference type="InterPro" id="IPR000845">
    <property type="entry name" value="Nucleoside_phosphorylase_d"/>
</dbReference>
<comment type="caution">
    <text evidence="5">The sequence shown here is derived from an EMBL/GenBank/DDBJ whole genome shotgun (WGS) entry which is preliminary data.</text>
</comment>
<dbReference type="EC" id="2.4.2.1" evidence="3"/>
<feature type="binding site" evidence="3">
    <location>
        <position position="13"/>
    </location>
    <ligand>
        <name>phosphate</name>
        <dbReference type="ChEBI" id="CHEBI:43474"/>
    </ligand>
</feature>
<feature type="site" description="Important for substrate specificity" evidence="3">
    <location>
        <position position="221"/>
    </location>
</feature>
<dbReference type="NCBIfam" id="TIGR01694">
    <property type="entry name" value="MTAP"/>
    <property type="match status" value="1"/>
</dbReference>
<dbReference type="EMBL" id="BOOC01000049">
    <property type="protein sequence ID" value="GIH43944.1"/>
    <property type="molecule type" value="Genomic_DNA"/>
</dbReference>
<comment type="miscellaneous">
    <text evidence="3">Although this enzyme belongs to the family of MTA phosphorylases based on sequence homology, it lacks several conserved amino acids in the substrate binding pocket that confer specificity towards MTA.</text>
</comment>
<feature type="binding site" evidence="3">
    <location>
        <begin position="208"/>
        <end position="210"/>
    </location>
    <ligand>
        <name>substrate</name>
    </ligand>
</feature>
<keyword evidence="2 3" id="KW-0808">Transferase</keyword>
<comment type="pathway">
    <text evidence="3">Purine metabolism; purine nucleoside salvage.</text>
</comment>
<keyword evidence="3" id="KW-0660">Purine salvage</keyword>
<evidence type="ECO:0000313" key="5">
    <source>
        <dbReference type="EMBL" id="GIH43944.1"/>
    </source>
</evidence>
<evidence type="ECO:0000313" key="6">
    <source>
        <dbReference type="Proteomes" id="UP000603904"/>
    </source>
</evidence>
<comment type="function">
    <text evidence="3">Purine nucleoside phosphorylase involved in purine salvage.</text>
</comment>
<feature type="binding site" evidence="3">
    <location>
        <begin position="53"/>
        <end position="54"/>
    </location>
    <ligand>
        <name>phosphate</name>
        <dbReference type="ChEBI" id="CHEBI:43474"/>
    </ligand>
</feature>
<comment type="subunit">
    <text evidence="3">Homohexamer. Dimer of a homotrimer.</text>
</comment>
<dbReference type="CDD" id="cd09010">
    <property type="entry name" value="MTAP_SsMTAPII_like_MTIP"/>
    <property type="match status" value="1"/>
</dbReference>
<evidence type="ECO:0000256" key="3">
    <source>
        <dbReference type="HAMAP-Rule" id="MF_01963"/>
    </source>
</evidence>
<dbReference type="Proteomes" id="UP000603904">
    <property type="component" value="Unassembled WGS sequence"/>
</dbReference>
<dbReference type="Pfam" id="PF01048">
    <property type="entry name" value="PNP_UDP_1"/>
    <property type="match status" value="1"/>
</dbReference>
<evidence type="ECO:0000256" key="1">
    <source>
        <dbReference type="ARBA" id="ARBA00022676"/>
    </source>
</evidence>
<sequence length="268" mass="28640">MVNRAEIGVIGGSGFYSLLEDAEEIGVSTPYGPPSDTITVGRIGERQVAFIPRHGRGHVHPPHRIPYRANLWALRSLGVRQVLAPSAVGSLRAEIGPGALVVPDQLVDRTAGRVQTYYDAGGAVHVSFADPYCPLGRAAATATARDADWDLVDGGTLVVVEGPRFSTRAESQWFQSAGWSIIGMTGHPEAVLARELALCYTTLALVTDHDAGVEAGEGVTHEEVLAFFAANVERMRSLVRDVVQALPHERTCPCGDALDGIKLPFELP</sequence>
<dbReference type="InterPro" id="IPR010044">
    <property type="entry name" value="MTAP"/>
</dbReference>
<feature type="site" description="Important for substrate specificity" evidence="3">
    <location>
        <position position="166"/>
    </location>
</feature>
<name>A0ABQ4GAB2_9ACTN</name>
<organism evidence="5 6">
    <name type="scientific">Microbispora corallina</name>
    <dbReference type="NCBI Taxonomy" id="83302"/>
    <lineage>
        <taxon>Bacteria</taxon>
        <taxon>Bacillati</taxon>
        <taxon>Actinomycetota</taxon>
        <taxon>Actinomycetes</taxon>
        <taxon>Streptosporangiales</taxon>
        <taxon>Streptosporangiaceae</taxon>
        <taxon>Microbispora</taxon>
    </lineage>
</organism>
<protein>
    <recommendedName>
        <fullName evidence="3">Purine nucleoside phosphorylase</fullName>
        <shortName evidence="3">PNP</shortName>
        <ecNumber evidence="3">2.4.2.1</ecNumber>
    </recommendedName>
</protein>
<feature type="binding site" evidence="3">
    <location>
        <begin position="86"/>
        <end position="87"/>
    </location>
    <ligand>
        <name>phosphate</name>
        <dbReference type="ChEBI" id="CHEBI:43474"/>
    </ligand>
</feature>
<dbReference type="HAMAP" id="MF_01963">
    <property type="entry name" value="MTAP"/>
    <property type="match status" value="1"/>
</dbReference>
<dbReference type="PANTHER" id="PTHR42679:SF2">
    <property type="entry name" value="S-METHYL-5'-THIOADENOSINE PHOSPHORYLASE"/>
    <property type="match status" value="1"/>
</dbReference>